<dbReference type="EMBL" id="JACEIK010000227">
    <property type="protein sequence ID" value="MCD7452886.1"/>
    <property type="molecule type" value="Genomic_DNA"/>
</dbReference>
<feature type="compositionally biased region" description="Polar residues" evidence="1">
    <location>
        <begin position="35"/>
        <end position="48"/>
    </location>
</feature>
<evidence type="ECO:0000313" key="2">
    <source>
        <dbReference type="EMBL" id="MCD7452886.1"/>
    </source>
</evidence>
<comment type="caution">
    <text evidence="2">The sequence shown here is derived from an EMBL/GenBank/DDBJ whole genome shotgun (WGS) entry which is preliminary data.</text>
</comment>
<evidence type="ECO:0000313" key="3">
    <source>
        <dbReference type="Proteomes" id="UP000823775"/>
    </source>
</evidence>
<dbReference type="Proteomes" id="UP000823775">
    <property type="component" value="Unassembled WGS sequence"/>
</dbReference>
<accession>A0ABS8S1F8</accession>
<organism evidence="2 3">
    <name type="scientific">Datura stramonium</name>
    <name type="common">Jimsonweed</name>
    <name type="synonym">Common thornapple</name>
    <dbReference type="NCBI Taxonomy" id="4076"/>
    <lineage>
        <taxon>Eukaryota</taxon>
        <taxon>Viridiplantae</taxon>
        <taxon>Streptophyta</taxon>
        <taxon>Embryophyta</taxon>
        <taxon>Tracheophyta</taxon>
        <taxon>Spermatophyta</taxon>
        <taxon>Magnoliopsida</taxon>
        <taxon>eudicotyledons</taxon>
        <taxon>Gunneridae</taxon>
        <taxon>Pentapetalae</taxon>
        <taxon>asterids</taxon>
        <taxon>lamiids</taxon>
        <taxon>Solanales</taxon>
        <taxon>Solanaceae</taxon>
        <taxon>Solanoideae</taxon>
        <taxon>Datureae</taxon>
        <taxon>Datura</taxon>
    </lineage>
</organism>
<proteinExistence type="predicted"/>
<protein>
    <submittedName>
        <fullName evidence="2">Uncharacterized protein</fullName>
    </submittedName>
</protein>
<feature type="region of interest" description="Disordered" evidence="1">
    <location>
        <begin position="35"/>
        <end position="96"/>
    </location>
</feature>
<feature type="compositionally biased region" description="Low complexity" evidence="1">
    <location>
        <begin position="49"/>
        <end position="73"/>
    </location>
</feature>
<gene>
    <name evidence="2" type="ORF">HAX54_018560</name>
</gene>
<name>A0ABS8S1F8_DATST</name>
<evidence type="ECO:0000256" key="1">
    <source>
        <dbReference type="SAM" id="MobiDB-lite"/>
    </source>
</evidence>
<sequence>MSTHRRRITLSNVTVKLGCSSSSCIRPKPRFFTQTLSQENPQSKTQNKNYSNYSSCSSWDTTTTTFSPHSDSTMNESSDFRTSRAVQGSDGSAARVLPSRKIPTTLEFSVLPWDYCESFY</sequence>
<keyword evidence="3" id="KW-1185">Reference proteome</keyword>
<reference evidence="2 3" key="1">
    <citation type="journal article" date="2021" name="BMC Genomics">
        <title>Datura genome reveals duplications of psychoactive alkaloid biosynthetic genes and high mutation rate following tissue culture.</title>
        <authorList>
            <person name="Rajewski A."/>
            <person name="Carter-House D."/>
            <person name="Stajich J."/>
            <person name="Litt A."/>
        </authorList>
    </citation>
    <scope>NUCLEOTIDE SEQUENCE [LARGE SCALE GENOMIC DNA]</scope>
    <source>
        <strain evidence="2">AR-01</strain>
    </source>
</reference>